<feature type="transmembrane region" description="Helical" evidence="2">
    <location>
        <begin position="6"/>
        <end position="25"/>
    </location>
</feature>
<evidence type="ECO:0000259" key="3">
    <source>
        <dbReference type="Pfam" id="PF20152"/>
    </source>
</evidence>
<organism evidence="4 5">
    <name type="scientific">Coniophora puteana (strain RWD-64-598)</name>
    <name type="common">Brown rot fungus</name>
    <dbReference type="NCBI Taxonomy" id="741705"/>
    <lineage>
        <taxon>Eukaryota</taxon>
        <taxon>Fungi</taxon>
        <taxon>Dikarya</taxon>
        <taxon>Basidiomycota</taxon>
        <taxon>Agaricomycotina</taxon>
        <taxon>Agaricomycetes</taxon>
        <taxon>Agaricomycetidae</taxon>
        <taxon>Boletales</taxon>
        <taxon>Coniophorineae</taxon>
        <taxon>Coniophoraceae</taxon>
        <taxon>Coniophora</taxon>
    </lineage>
</organism>
<feature type="domain" description="DUF6534" evidence="3">
    <location>
        <begin position="165"/>
        <end position="250"/>
    </location>
</feature>
<dbReference type="AlphaFoldDB" id="A0A5M3ML79"/>
<dbReference type="PANTHER" id="PTHR40465:SF1">
    <property type="entry name" value="DUF6534 DOMAIN-CONTAINING PROTEIN"/>
    <property type="match status" value="1"/>
</dbReference>
<feature type="transmembrane region" description="Helical" evidence="2">
    <location>
        <begin position="116"/>
        <end position="137"/>
    </location>
</feature>
<protein>
    <recommendedName>
        <fullName evidence="3">DUF6534 domain-containing protein</fullName>
    </recommendedName>
</protein>
<dbReference type="GeneID" id="19201119"/>
<feature type="transmembrane region" description="Helical" evidence="2">
    <location>
        <begin position="83"/>
        <end position="104"/>
    </location>
</feature>
<dbReference type="EMBL" id="JH711580">
    <property type="protein sequence ID" value="EIW79777.1"/>
    <property type="molecule type" value="Genomic_DNA"/>
</dbReference>
<dbReference type="OrthoDB" id="2562493at2759"/>
<dbReference type="InterPro" id="IPR045339">
    <property type="entry name" value="DUF6534"/>
</dbReference>
<evidence type="ECO:0000313" key="5">
    <source>
        <dbReference type="Proteomes" id="UP000053558"/>
    </source>
</evidence>
<gene>
    <name evidence="4" type="ORF">CONPUDRAFT_138005</name>
</gene>
<sequence length="313" mass="34068">MGQYDTTLGAILLGVVFNAYLYGVLTVQFTQYCFAGVNDWRVFRVLLISVFVVDTAYTASAIYTVWFFAIAHYDDPAAMTQPVWLLEISPIPTAWSAFVAQLYFILRLWRLVGSKALVIVCNVLGVISLALAVWTGVAARITKIHGGNSISVVNEQMIVWLVTLVVTDCFITGSLSIALLRARTGVGRTDYLVYQVIRGAVQTGVFAGIFSLATLVTYVCLPLTALSLLFAIPTGRIYTSSLMYSLLLRADSAERCSRGGRSNSRSVSATTRVVQLTSAITACELDVYDTRPSAMTHPSESKSERVAAATVPE</sequence>
<name>A0A5M3ML79_CONPW</name>
<evidence type="ECO:0000256" key="2">
    <source>
        <dbReference type="SAM" id="Phobius"/>
    </source>
</evidence>
<dbReference type="Pfam" id="PF20152">
    <property type="entry name" value="DUF6534"/>
    <property type="match status" value="1"/>
</dbReference>
<dbReference type="Proteomes" id="UP000053558">
    <property type="component" value="Unassembled WGS sequence"/>
</dbReference>
<evidence type="ECO:0000313" key="4">
    <source>
        <dbReference type="EMBL" id="EIW79777.1"/>
    </source>
</evidence>
<keyword evidence="2" id="KW-1133">Transmembrane helix</keyword>
<dbReference type="RefSeq" id="XP_007770124.1">
    <property type="nucleotide sequence ID" value="XM_007771934.1"/>
</dbReference>
<feature type="transmembrane region" description="Helical" evidence="2">
    <location>
        <begin position="157"/>
        <end position="180"/>
    </location>
</feature>
<accession>A0A5M3ML79</accession>
<dbReference type="KEGG" id="cput:CONPUDRAFT_138005"/>
<dbReference type="PANTHER" id="PTHR40465">
    <property type="entry name" value="CHROMOSOME 1, WHOLE GENOME SHOTGUN SEQUENCE"/>
    <property type="match status" value="1"/>
</dbReference>
<keyword evidence="2" id="KW-0472">Membrane</keyword>
<feature type="transmembrane region" description="Helical" evidence="2">
    <location>
        <begin position="45"/>
        <end position="71"/>
    </location>
</feature>
<keyword evidence="5" id="KW-1185">Reference proteome</keyword>
<proteinExistence type="predicted"/>
<keyword evidence="2" id="KW-0812">Transmembrane</keyword>
<evidence type="ECO:0000256" key="1">
    <source>
        <dbReference type="SAM" id="MobiDB-lite"/>
    </source>
</evidence>
<feature type="region of interest" description="Disordered" evidence="1">
    <location>
        <begin position="292"/>
        <end position="313"/>
    </location>
</feature>
<comment type="caution">
    <text evidence="4">The sequence shown here is derived from an EMBL/GenBank/DDBJ whole genome shotgun (WGS) entry which is preliminary data.</text>
</comment>
<reference evidence="5" key="1">
    <citation type="journal article" date="2012" name="Science">
        <title>The Paleozoic origin of enzymatic lignin decomposition reconstructed from 31 fungal genomes.</title>
        <authorList>
            <person name="Floudas D."/>
            <person name="Binder M."/>
            <person name="Riley R."/>
            <person name="Barry K."/>
            <person name="Blanchette R.A."/>
            <person name="Henrissat B."/>
            <person name="Martinez A.T."/>
            <person name="Otillar R."/>
            <person name="Spatafora J.W."/>
            <person name="Yadav J.S."/>
            <person name="Aerts A."/>
            <person name="Benoit I."/>
            <person name="Boyd A."/>
            <person name="Carlson A."/>
            <person name="Copeland A."/>
            <person name="Coutinho P.M."/>
            <person name="de Vries R.P."/>
            <person name="Ferreira P."/>
            <person name="Findley K."/>
            <person name="Foster B."/>
            <person name="Gaskell J."/>
            <person name="Glotzer D."/>
            <person name="Gorecki P."/>
            <person name="Heitman J."/>
            <person name="Hesse C."/>
            <person name="Hori C."/>
            <person name="Igarashi K."/>
            <person name="Jurgens J.A."/>
            <person name="Kallen N."/>
            <person name="Kersten P."/>
            <person name="Kohler A."/>
            <person name="Kuees U."/>
            <person name="Kumar T.K.A."/>
            <person name="Kuo A."/>
            <person name="LaButti K."/>
            <person name="Larrondo L.F."/>
            <person name="Lindquist E."/>
            <person name="Ling A."/>
            <person name="Lombard V."/>
            <person name="Lucas S."/>
            <person name="Lundell T."/>
            <person name="Martin R."/>
            <person name="McLaughlin D.J."/>
            <person name="Morgenstern I."/>
            <person name="Morin E."/>
            <person name="Murat C."/>
            <person name="Nagy L.G."/>
            <person name="Nolan M."/>
            <person name="Ohm R.A."/>
            <person name="Patyshakuliyeva A."/>
            <person name="Rokas A."/>
            <person name="Ruiz-Duenas F.J."/>
            <person name="Sabat G."/>
            <person name="Salamov A."/>
            <person name="Samejima M."/>
            <person name="Schmutz J."/>
            <person name="Slot J.C."/>
            <person name="St John F."/>
            <person name="Stenlid J."/>
            <person name="Sun H."/>
            <person name="Sun S."/>
            <person name="Syed K."/>
            <person name="Tsang A."/>
            <person name="Wiebenga A."/>
            <person name="Young D."/>
            <person name="Pisabarro A."/>
            <person name="Eastwood D.C."/>
            <person name="Martin F."/>
            <person name="Cullen D."/>
            <person name="Grigoriev I.V."/>
            <person name="Hibbett D.S."/>
        </authorList>
    </citation>
    <scope>NUCLEOTIDE SEQUENCE [LARGE SCALE GENOMIC DNA]</scope>
    <source>
        <strain evidence="5">RWD-64-598 SS2</strain>
    </source>
</reference>